<evidence type="ECO:0000259" key="13">
    <source>
        <dbReference type="Pfam" id="PF11975"/>
    </source>
</evidence>
<evidence type="ECO:0000256" key="2">
    <source>
        <dbReference type="ARBA" id="ARBA00010141"/>
    </source>
</evidence>
<evidence type="ECO:0000256" key="5">
    <source>
        <dbReference type="ARBA" id="ARBA00023027"/>
    </source>
</evidence>
<dbReference type="Gene3D" id="3.90.1820.10">
    <property type="entry name" value="AglA-like glucosidase"/>
    <property type="match status" value="1"/>
</dbReference>
<dbReference type="InterPro" id="IPR053715">
    <property type="entry name" value="GH4_Enzyme_sf"/>
</dbReference>
<organism evidence="14 15">
    <name type="scientific">Hydrogenispora ethanolica</name>
    <dbReference type="NCBI Taxonomy" id="1082276"/>
    <lineage>
        <taxon>Bacteria</taxon>
        <taxon>Bacillati</taxon>
        <taxon>Bacillota</taxon>
        <taxon>Hydrogenispora</taxon>
    </lineage>
</organism>
<keyword evidence="15" id="KW-1185">Reference proteome</keyword>
<feature type="binding site" evidence="10">
    <location>
        <position position="216"/>
    </location>
    <ligand>
        <name>Mn(2+)</name>
        <dbReference type="ChEBI" id="CHEBI:29035"/>
    </ligand>
</feature>
<dbReference type="Pfam" id="PF02056">
    <property type="entry name" value="Glyco_hydro_4"/>
    <property type="match status" value="1"/>
</dbReference>
<keyword evidence="5 12" id="KW-0520">NAD</keyword>
<comment type="similarity">
    <text evidence="2 12">Belongs to the glycosyl hydrolase 4 family.</text>
</comment>
<evidence type="ECO:0000256" key="10">
    <source>
        <dbReference type="PIRSR" id="PIRSR601088-3"/>
    </source>
</evidence>
<dbReference type="GO" id="GO:0046872">
    <property type="term" value="F:metal ion binding"/>
    <property type="evidence" value="ECO:0007669"/>
    <property type="project" value="UniProtKB-KW"/>
</dbReference>
<gene>
    <name evidence="14" type="ORF">EDC14_1002294</name>
</gene>
<keyword evidence="10" id="KW-0408">Iron</keyword>
<dbReference type="SUPFAM" id="SSF51735">
    <property type="entry name" value="NAD(P)-binding Rossmann-fold domains"/>
    <property type="match status" value="1"/>
</dbReference>
<feature type="domain" description="Glycosyl hydrolase family 4 C-terminal" evidence="13">
    <location>
        <begin position="211"/>
        <end position="434"/>
    </location>
</feature>
<evidence type="ECO:0000256" key="1">
    <source>
        <dbReference type="ARBA" id="ARBA00001936"/>
    </source>
</evidence>
<dbReference type="Pfam" id="PF11975">
    <property type="entry name" value="Glyco_hydro_4C"/>
    <property type="match status" value="1"/>
</dbReference>
<keyword evidence="7" id="KW-0119">Carbohydrate metabolism</keyword>
<evidence type="ECO:0000256" key="4">
    <source>
        <dbReference type="ARBA" id="ARBA00022801"/>
    </source>
</evidence>
<comment type="caution">
    <text evidence="14">The sequence shown here is derived from an EMBL/GenBank/DDBJ whole genome shotgun (WGS) entry which is preliminary data.</text>
</comment>
<dbReference type="InterPro" id="IPR001088">
    <property type="entry name" value="Glyco_hydro_4"/>
</dbReference>
<keyword evidence="10" id="KW-0533">Nickel</keyword>
<evidence type="ECO:0000256" key="9">
    <source>
        <dbReference type="PIRSR" id="PIRSR601088-2"/>
    </source>
</evidence>
<accession>A0A4R1SAI5</accession>
<dbReference type="AlphaFoldDB" id="A0A4R1SAI5"/>
<evidence type="ECO:0000256" key="7">
    <source>
        <dbReference type="ARBA" id="ARBA00023277"/>
    </source>
</evidence>
<dbReference type="SUPFAM" id="SSF56327">
    <property type="entry name" value="LDH C-terminal domain-like"/>
    <property type="match status" value="1"/>
</dbReference>
<dbReference type="GO" id="GO:0004553">
    <property type="term" value="F:hydrolase activity, hydrolyzing O-glycosyl compounds"/>
    <property type="evidence" value="ECO:0007669"/>
    <property type="project" value="InterPro"/>
</dbReference>
<evidence type="ECO:0000256" key="8">
    <source>
        <dbReference type="ARBA" id="ARBA00023295"/>
    </source>
</evidence>
<dbReference type="PANTHER" id="PTHR32092:SF2">
    <property type="entry name" value="ALPHA-GALACTURONIDASE"/>
    <property type="match status" value="1"/>
</dbReference>
<name>A0A4R1SAI5_HYDET</name>
<dbReference type="PRINTS" id="PR00732">
    <property type="entry name" value="GLHYDRLASE4"/>
</dbReference>
<dbReference type="InterPro" id="IPR022616">
    <property type="entry name" value="Glyco_hydro_4_C"/>
</dbReference>
<proteinExistence type="inferred from homology"/>
<keyword evidence="4 12" id="KW-0378">Hydrolase</keyword>
<sequence>MTMQQTDPRHLSIAYIGGGSRGWAWRLMTDLALEASLAGTVKLYDIDREAAGVNETIGNRLSGRPDVPGKWRYQAVNSLAEALSGADFVVISILPGTFREMRSDVHAPEACGIYQSVGDTTGPGGLIRALRTIPMYVTIAAAIRAHAPDAWVINYTNPMSICTRILYEIFPGVKAFGCCHEVFHTQLLLAQALKECGGVAGAPREAIKINVLGINHFTWLDRASYQTIDLFPLYRQFVEKYFETGYEEEAGRWERDFFASGQRVKFDLFRRYGLIAAAGDRHLAEFLPPWYLKDPETVREWKFSLTPVDYRIDNAKELIAKSRRLASGAEELPLDQTGEEGVRQMKALLGLGDLITNVNLPNRGQLSGVPLGAVVETNALFSRDRVQPVVAGQLPPEIQSLIIRHVYNQEATLRAGLTRDKELAFRAFMNDPLVTVGPADGRKLFDRMLANTAEYLPGWEL</sequence>
<dbReference type="InterPro" id="IPR036291">
    <property type="entry name" value="NAD(P)-bd_dom_sf"/>
</dbReference>
<keyword evidence="8 12" id="KW-0326">Glycosidase</keyword>
<keyword evidence="10" id="KW-0170">Cobalt</keyword>
<dbReference type="GO" id="GO:0005975">
    <property type="term" value="P:carbohydrate metabolic process"/>
    <property type="evidence" value="ECO:0007669"/>
    <property type="project" value="InterPro"/>
</dbReference>
<dbReference type="GO" id="GO:0016616">
    <property type="term" value="F:oxidoreductase activity, acting on the CH-OH group of donors, NAD or NADP as acceptor"/>
    <property type="evidence" value="ECO:0007669"/>
    <property type="project" value="InterPro"/>
</dbReference>
<evidence type="ECO:0000256" key="12">
    <source>
        <dbReference type="RuleBase" id="RU361152"/>
    </source>
</evidence>
<dbReference type="RefSeq" id="WP_424337390.1">
    <property type="nucleotide sequence ID" value="NZ_SLUN01000002.1"/>
</dbReference>
<dbReference type="PANTHER" id="PTHR32092">
    <property type="entry name" value="6-PHOSPHO-BETA-GLUCOSIDASE-RELATED"/>
    <property type="match status" value="1"/>
</dbReference>
<feature type="binding site" evidence="10">
    <location>
        <position position="179"/>
    </location>
    <ligand>
        <name>Mn(2+)</name>
        <dbReference type="ChEBI" id="CHEBI:29035"/>
    </ligand>
</feature>
<evidence type="ECO:0000313" key="14">
    <source>
        <dbReference type="EMBL" id="TCL76535.1"/>
    </source>
</evidence>
<dbReference type="EMBL" id="SLUN01000002">
    <property type="protein sequence ID" value="TCL76535.1"/>
    <property type="molecule type" value="Genomic_DNA"/>
</dbReference>
<comment type="cofactor">
    <cofactor evidence="1">
        <name>Mn(2+)</name>
        <dbReference type="ChEBI" id="CHEBI:29035"/>
    </cofactor>
</comment>
<dbReference type="Proteomes" id="UP000295008">
    <property type="component" value="Unassembled WGS sequence"/>
</dbReference>
<feature type="site" description="Increases basicity of active site Tyr" evidence="11">
    <location>
        <position position="119"/>
    </location>
</feature>
<evidence type="ECO:0000256" key="11">
    <source>
        <dbReference type="PIRSR" id="PIRSR601088-4"/>
    </source>
</evidence>
<feature type="binding site" evidence="9">
    <location>
        <position position="157"/>
    </location>
    <ligand>
        <name>substrate</name>
    </ligand>
</feature>
<evidence type="ECO:0000256" key="3">
    <source>
        <dbReference type="ARBA" id="ARBA00022723"/>
    </source>
</evidence>
<keyword evidence="3 10" id="KW-0479">Metal-binding</keyword>
<comment type="cofactor">
    <cofactor evidence="12">
        <name>NAD(+)</name>
        <dbReference type="ChEBI" id="CHEBI:57540"/>
    </cofactor>
    <text evidence="12">Binds 1 NAD(+) per subunit.</text>
</comment>
<dbReference type="InterPro" id="IPR015955">
    <property type="entry name" value="Lactate_DH/Glyco_Ohase_4_C"/>
</dbReference>
<reference evidence="14 15" key="1">
    <citation type="submission" date="2019-03" db="EMBL/GenBank/DDBJ databases">
        <title>Genomic Encyclopedia of Type Strains, Phase IV (KMG-IV): sequencing the most valuable type-strain genomes for metagenomic binning, comparative biology and taxonomic classification.</title>
        <authorList>
            <person name="Goeker M."/>
        </authorList>
    </citation>
    <scope>NUCLEOTIDE SEQUENCE [LARGE SCALE GENOMIC DNA]</scope>
    <source>
        <strain evidence="14 15">LX-B</strain>
    </source>
</reference>
<protein>
    <submittedName>
        <fullName evidence="14">Alpha-galactosidase</fullName>
    </submittedName>
</protein>
<keyword evidence="6 10" id="KW-0464">Manganese</keyword>
<evidence type="ECO:0000256" key="6">
    <source>
        <dbReference type="ARBA" id="ARBA00023211"/>
    </source>
</evidence>
<evidence type="ECO:0000313" key="15">
    <source>
        <dbReference type="Proteomes" id="UP000295008"/>
    </source>
</evidence>